<dbReference type="EMBL" id="CP144749">
    <property type="protein sequence ID" value="WVZ76011.1"/>
    <property type="molecule type" value="Genomic_DNA"/>
</dbReference>
<dbReference type="Proteomes" id="UP001341281">
    <property type="component" value="Chromosome 05"/>
</dbReference>
<dbReference type="PANTHER" id="PTHR11439:SF483">
    <property type="entry name" value="PEPTIDE SYNTHASE GLIP-LIKE, PUTATIVE (AFU_ORTHOLOGUE AFUA_3G12920)-RELATED"/>
    <property type="match status" value="1"/>
</dbReference>
<dbReference type="Gene3D" id="3.30.420.10">
    <property type="entry name" value="Ribonuclease H-like superfamily/Ribonuclease H"/>
    <property type="match status" value="1"/>
</dbReference>
<protein>
    <recommendedName>
        <fullName evidence="2">Integrase catalytic domain-containing protein</fullName>
    </recommendedName>
</protein>
<dbReference type="InterPro" id="IPR013103">
    <property type="entry name" value="RVT_2"/>
</dbReference>
<evidence type="ECO:0000313" key="3">
    <source>
        <dbReference type="EMBL" id="WVZ76011.1"/>
    </source>
</evidence>
<evidence type="ECO:0000313" key="4">
    <source>
        <dbReference type="Proteomes" id="UP001341281"/>
    </source>
</evidence>
<dbReference type="InterPro" id="IPR012337">
    <property type="entry name" value="RNaseH-like_sf"/>
</dbReference>
<dbReference type="InterPro" id="IPR057670">
    <property type="entry name" value="SH3_retrovirus"/>
</dbReference>
<dbReference type="AlphaFoldDB" id="A0AAQ3WWM9"/>
<sequence length="831" mass="95403">MDLFGPTTYESIGGNLYCLVIVDDFTRYTWTLFLGDKSETQDKFKIFAKRAQREFGLNIVKVRSDNGSEFKNYKVDERCDEEGIKHEFSATYTPQQNGVIERKKKTLITLARAMLDDYGTSEDFWAEAINMACHASNRAYSHRLLRKTPYELLIGRKPNISYFQIFGCKCFIYKKKRLSKFEKHCDVGFFVGYASNLKAYHVFNQTTGMIEETCDVEFDETNGSQGEVFTHNDVDDEPLHDAMKNMTIGDVKPEEVHEDHDQGGGHSPSRPSTSMVPQMDKEDSSEREHGEDGEVPDNQDQGMPQVSNDESSPPMAPRRPLPTCVEEALEDPDWIIAMQEELNNFTCNEVWVLKERPKDKNIIGTKWVFRNKQDKHGVVLRNKARLVAKGFAQVEGLDFRKTFAPVARLEAIRILLAYSSHHKIKLYQIVVKSAFLNGYIKELVYVDQPPGFEDPRKPNCVYRLNKALYGLKQAPRAWYERLRDFLIMQGFKIDKVDMTLFTKDINGDLFICQIYVDDIIFGCTNEKLSHEFGDMMSWEFEMSMIDELNFFLGFQIKQVKGGIFIYQEKYFRDLLKKFKMGDYKPISTPMSTNEHLDADVDGKPVDQYNYRSMIVSLLYLTASRPDVMFSVCLCARFQAAPKESHLTAVKRILRYLKHNPSIGLWYPEGAKLELLGYSDSDFARYHVDRKSTSRGCHLLGRSLVSWSSKKQNCVALSTAEAEYIAVGACCAQILYMKQSLLDFGVVCGPVPLLCDNESAVKIAKNPVPHSRTKHIDIRHHFLRDHEAKGDITITGVRSEEQLADIFTKPLGEETFCRLRSELILLDWSNFM</sequence>
<dbReference type="CDD" id="cd09272">
    <property type="entry name" value="RNase_HI_RT_Ty1"/>
    <property type="match status" value="1"/>
</dbReference>
<evidence type="ECO:0000256" key="1">
    <source>
        <dbReference type="SAM" id="MobiDB-lite"/>
    </source>
</evidence>
<gene>
    <name evidence="3" type="ORF">U9M48_024016</name>
</gene>
<organism evidence="3 4">
    <name type="scientific">Paspalum notatum var. saurae</name>
    <dbReference type="NCBI Taxonomy" id="547442"/>
    <lineage>
        <taxon>Eukaryota</taxon>
        <taxon>Viridiplantae</taxon>
        <taxon>Streptophyta</taxon>
        <taxon>Embryophyta</taxon>
        <taxon>Tracheophyta</taxon>
        <taxon>Spermatophyta</taxon>
        <taxon>Magnoliopsida</taxon>
        <taxon>Liliopsida</taxon>
        <taxon>Poales</taxon>
        <taxon>Poaceae</taxon>
        <taxon>PACMAD clade</taxon>
        <taxon>Panicoideae</taxon>
        <taxon>Andropogonodae</taxon>
        <taxon>Paspaleae</taxon>
        <taxon>Paspalinae</taxon>
        <taxon>Paspalum</taxon>
    </lineage>
</organism>
<feature type="domain" description="Integrase catalytic" evidence="2">
    <location>
        <begin position="1"/>
        <end position="157"/>
    </location>
</feature>
<accession>A0AAQ3WWM9</accession>
<dbReference type="PROSITE" id="PS50994">
    <property type="entry name" value="INTEGRASE"/>
    <property type="match status" value="1"/>
</dbReference>
<keyword evidence="4" id="KW-1185">Reference proteome</keyword>
<proteinExistence type="predicted"/>
<dbReference type="Pfam" id="PF00665">
    <property type="entry name" value="rve"/>
    <property type="match status" value="1"/>
</dbReference>
<dbReference type="GO" id="GO:0003676">
    <property type="term" value="F:nucleic acid binding"/>
    <property type="evidence" value="ECO:0007669"/>
    <property type="project" value="InterPro"/>
</dbReference>
<dbReference type="SUPFAM" id="SSF53098">
    <property type="entry name" value="Ribonuclease H-like"/>
    <property type="match status" value="1"/>
</dbReference>
<dbReference type="PANTHER" id="PTHR11439">
    <property type="entry name" value="GAG-POL-RELATED RETROTRANSPOSON"/>
    <property type="match status" value="1"/>
</dbReference>
<reference evidence="3 4" key="1">
    <citation type="submission" date="2024-02" db="EMBL/GenBank/DDBJ databases">
        <title>High-quality chromosome-scale genome assembly of Pensacola bahiagrass (Paspalum notatum Flugge var. saurae).</title>
        <authorList>
            <person name="Vega J.M."/>
            <person name="Podio M."/>
            <person name="Orjuela J."/>
            <person name="Siena L.A."/>
            <person name="Pessino S.C."/>
            <person name="Combes M.C."/>
            <person name="Mariac C."/>
            <person name="Albertini E."/>
            <person name="Pupilli F."/>
            <person name="Ortiz J.P.A."/>
            <person name="Leblanc O."/>
        </authorList>
    </citation>
    <scope>NUCLEOTIDE SEQUENCE [LARGE SCALE GENOMIC DNA]</scope>
    <source>
        <strain evidence="3">R1</strain>
        <tissue evidence="3">Leaf</tissue>
    </source>
</reference>
<name>A0AAQ3WWM9_PASNO</name>
<dbReference type="Pfam" id="PF25597">
    <property type="entry name" value="SH3_retrovirus"/>
    <property type="match status" value="1"/>
</dbReference>
<dbReference type="InterPro" id="IPR036397">
    <property type="entry name" value="RNaseH_sf"/>
</dbReference>
<feature type="compositionally biased region" description="Basic and acidic residues" evidence="1">
    <location>
        <begin position="279"/>
        <end position="292"/>
    </location>
</feature>
<dbReference type="InterPro" id="IPR001584">
    <property type="entry name" value="Integrase_cat-core"/>
</dbReference>
<dbReference type="Pfam" id="PF07727">
    <property type="entry name" value="RVT_2"/>
    <property type="match status" value="1"/>
</dbReference>
<feature type="region of interest" description="Disordered" evidence="1">
    <location>
        <begin position="255"/>
        <end position="321"/>
    </location>
</feature>
<dbReference type="InterPro" id="IPR043502">
    <property type="entry name" value="DNA/RNA_pol_sf"/>
</dbReference>
<dbReference type="GO" id="GO:0015074">
    <property type="term" value="P:DNA integration"/>
    <property type="evidence" value="ECO:0007669"/>
    <property type="project" value="InterPro"/>
</dbReference>
<feature type="compositionally biased region" description="Polar residues" evidence="1">
    <location>
        <begin position="298"/>
        <end position="311"/>
    </location>
</feature>
<dbReference type="SUPFAM" id="SSF56672">
    <property type="entry name" value="DNA/RNA polymerases"/>
    <property type="match status" value="1"/>
</dbReference>
<evidence type="ECO:0000259" key="2">
    <source>
        <dbReference type="PROSITE" id="PS50994"/>
    </source>
</evidence>